<dbReference type="RefSeq" id="XP_005789807.1">
    <property type="nucleotide sequence ID" value="XM_005789750.1"/>
</dbReference>
<dbReference type="EnsemblProtists" id="EOD37378">
    <property type="protein sequence ID" value="EOD37378"/>
    <property type="gene ID" value="EMIHUDRAFT_53249"/>
</dbReference>
<dbReference type="InterPro" id="IPR017441">
    <property type="entry name" value="Protein_kinase_ATP_BS"/>
</dbReference>
<name>A0A0D3IFR8_EMIH1</name>
<keyword evidence="4" id="KW-0418">Kinase</keyword>
<keyword evidence="7" id="KW-1185">Reference proteome</keyword>
<reference evidence="7" key="1">
    <citation type="journal article" date="2013" name="Nature">
        <title>Pan genome of the phytoplankton Emiliania underpins its global distribution.</title>
        <authorList>
            <person name="Read B.A."/>
            <person name="Kegel J."/>
            <person name="Klute M.J."/>
            <person name="Kuo A."/>
            <person name="Lefebvre S.C."/>
            <person name="Maumus F."/>
            <person name="Mayer C."/>
            <person name="Miller J."/>
            <person name="Monier A."/>
            <person name="Salamov A."/>
            <person name="Young J."/>
            <person name="Aguilar M."/>
            <person name="Claverie J.M."/>
            <person name="Frickenhaus S."/>
            <person name="Gonzalez K."/>
            <person name="Herman E.K."/>
            <person name="Lin Y.C."/>
            <person name="Napier J."/>
            <person name="Ogata H."/>
            <person name="Sarno A.F."/>
            <person name="Shmutz J."/>
            <person name="Schroeder D."/>
            <person name="de Vargas C."/>
            <person name="Verret F."/>
            <person name="von Dassow P."/>
            <person name="Valentin K."/>
            <person name="Van de Peer Y."/>
            <person name="Wheeler G."/>
            <person name="Dacks J.B."/>
            <person name="Delwiche C.F."/>
            <person name="Dyhrman S.T."/>
            <person name="Glockner G."/>
            <person name="John U."/>
            <person name="Richards T."/>
            <person name="Worden A.Z."/>
            <person name="Zhang X."/>
            <person name="Grigoriev I.V."/>
            <person name="Allen A.E."/>
            <person name="Bidle K."/>
            <person name="Borodovsky M."/>
            <person name="Bowler C."/>
            <person name="Brownlee C."/>
            <person name="Cock J.M."/>
            <person name="Elias M."/>
            <person name="Gladyshev V.N."/>
            <person name="Groth M."/>
            <person name="Guda C."/>
            <person name="Hadaegh A."/>
            <person name="Iglesias-Rodriguez M.D."/>
            <person name="Jenkins J."/>
            <person name="Jones B.M."/>
            <person name="Lawson T."/>
            <person name="Leese F."/>
            <person name="Lindquist E."/>
            <person name="Lobanov A."/>
            <person name="Lomsadze A."/>
            <person name="Malik S.B."/>
            <person name="Marsh M.E."/>
            <person name="Mackinder L."/>
            <person name="Mock T."/>
            <person name="Mueller-Roeber B."/>
            <person name="Pagarete A."/>
            <person name="Parker M."/>
            <person name="Probert I."/>
            <person name="Quesneville H."/>
            <person name="Raines C."/>
            <person name="Rensing S.A."/>
            <person name="Riano-Pachon D.M."/>
            <person name="Richier S."/>
            <person name="Rokitta S."/>
            <person name="Shiraiwa Y."/>
            <person name="Soanes D.M."/>
            <person name="van der Giezen M."/>
            <person name="Wahlund T.M."/>
            <person name="Williams B."/>
            <person name="Wilson W."/>
            <person name="Wolfe G."/>
            <person name="Wurch L.L."/>
        </authorList>
    </citation>
    <scope>NUCLEOTIDE SEQUENCE</scope>
</reference>
<dbReference type="eggNOG" id="KOG0583">
    <property type="taxonomic scope" value="Eukaryota"/>
</dbReference>
<dbReference type="Gene3D" id="1.10.510.10">
    <property type="entry name" value="Transferase(Phosphotransferase) domain 1"/>
    <property type="match status" value="1"/>
</dbReference>
<evidence type="ECO:0000259" key="5">
    <source>
        <dbReference type="PROSITE" id="PS50011"/>
    </source>
</evidence>
<evidence type="ECO:0000313" key="6">
    <source>
        <dbReference type="EnsemblProtists" id="EOD10103"/>
    </source>
</evidence>
<dbReference type="RefSeq" id="XP_005762532.1">
    <property type="nucleotide sequence ID" value="XM_005762475.1"/>
</dbReference>
<dbReference type="Pfam" id="PF00069">
    <property type="entry name" value="Pkinase"/>
    <property type="match status" value="1"/>
</dbReference>
<dbReference type="GO" id="GO:0005737">
    <property type="term" value="C:cytoplasm"/>
    <property type="evidence" value="ECO:0007669"/>
    <property type="project" value="TreeGrafter"/>
</dbReference>
<comment type="similarity">
    <text evidence="4">Belongs to the protein kinase superfamily.</text>
</comment>
<dbReference type="AlphaFoldDB" id="A0A0D3IFR8"/>
<keyword evidence="4" id="KW-0723">Serine/threonine-protein kinase</keyword>
<keyword evidence="4" id="KW-0808">Transferase</keyword>
<dbReference type="InterPro" id="IPR011009">
    <property type="entry name" value="Kinase-like_dom_sf"/>
</dbReference>
<dbReference type="KEGG" id="ehx:EMIHUDRAFT_53249"/>
<dbReference type="EnsemblProtists" id="EOD10103">
    <property type="protein sequence ID" value="EOD10103"/>
    <property type="gene ID" value="EMIHUDRAFT_56459"/>
</dbReference>
<keyword evidence="1 3" id="KW-0547">Nucleotide-binding</keyword>
<reference evidence="6" key="2">
    <citation type="submission" date="2024-10" db="UniProtKB">
        <authorList>
            <consortium name="EnsemblProtists"/>
        </authorList>
    </citation>
    <scope>IDENTIFICATION</scope>
</reference>
<dbReference type="GO" id="GO:0005524">
    <property type="term" value="F:ATP binding"/>
    <property type="evidence" value="ECO:0007669"/>
    <property type="project" value="UniProtKB-UniRule"/>
</dbReference>
<dbReference type="FunFam" id="1.10.510.10:FF:000571">
    <property type="entry name" value="Maternal embryonic leucine zipper kinase"/>
    <property type="match status" value="1"/>
</dbReference>
<evidence type="ECO:0000313" key="7">
    <source>
        <dbReference type="Proteomes" id="UP000013827"/>
    </source>
</evidence>
<dbReference type="PANTHER" id="PTHR24346:SF30">
    <property type="entry name" value="MATERNAL EMBRYONIC LEUCINE ZIPPER KINASE"/>
    <property type="match status" value="1"/>
</dbReference>
<protein>
    <recommendedName>
        <fullName evidence="5">Protein kinase domain-containing protein</fullName>
    </recommendedName>
</protein>
<sequence length="259" mass="28332">GSYTLLEVIGQGTFGEVLLGVERCTREPVAVKALERCKICDEDSRERLANEISILHRVHHANLLQLLEVVEEVDAIYLVTEHVGGGELFAHIVKKGRLGEAEAARLFGQMVAAVESCHRNLVIHRDLKPENVLLDARGDIKVIDFGLGTILSSPEEVLDVACGSPHYAAPEMLLGGGYLGQRVDLWSLGVCLYAMLCGCLPFDEPDMDALYDRIIGVDFDFAPAPGLSAAAKDLLCGLLHMPPDERITVRGVLSHKWLR</sequence>
<dbReference type="PROSITE" id="PS00107">
    <property type="entry name" value="PROTEIN_KINASE_ATP"/>
    <property type="match status" value="1"/>
</dbReference>
<feature type="binding site" evidence="3">
    <location>
        <position position="32"/>
    </location>
    <ligand>
        <name>ATP</name>
        <dbReference type="ChEBI" id="CHEBI:30616"/>
    </ligand>
</feature>
<dbReference type="GeneID" id="17282648"/>
<organism evidence="6 7">
    <name type="scientific">Emiliania huxleyi (strain CCMP1516)</name>
    <dbReference type="NCBI Taxonomy" id="280463"/>
    <lineage>
        <taxon>Eukaryota</taxon>
        <taxon>Haptista</taxon>
        <taxon>Haptophyta</taxon>
        <taxon>Prymnesiophyceae</taxon>
        <taxon>Isochrysidales</taxon>
        <taxon>Noelaerhabdaceae</taxon>
        <taxon>Emiliania</taxon>
    </lineage>
</organism>
<dbReference type="SUPFAM" id="SSF56112">
    <property type="entry name" value="Protein kinase-like (PK-like)"/>
    <property type="match status" value="1"/>
</dbReference>
<dbReference type="CDD" id="cd14003">
    <property type="entry name" value="STKc_AMPK-like"/>
    <property type="match status" value="1"/>
</dbReference>
<dbReference type="InterPro" id="IPR000719">
    <property type="entry name" value="Prot_kinase_dom"/>
</dbReference>
<dbReference type="KEGG" id="ehx:EMIHUDRAFT_56459"/>
<proteinExistence type="inferred from homology"/>
<dbReference type="OMA" id="SCCPSDV"/>
<dbReference type="GO" id="GO:0004674">
    <property type="term" value="F:protein serine/threonine kinase activity"/>
    <property type="evidence" value="ECO:0007669"/>
    <property type="project" value="UniProtKB-KW"/>
</dbReference>
<dbReference type="Proteomes" id="UP000013827">
    <property type="component" value="Unassembled WGS sequence"/>
</dbReference>
<dbReference type="PROSITE" id="PS50011">
    <property type="entry name" value="PROTEIN_KINASE_DOM"/>
    <property type="match status" value="1"/>
</dbReference>
<dbReference type="STRING" id="2903.R1DP82"/>
<dbReference type="PaxDb" id="2903-EOD10103"/>
<dbReference type="GeneID" id="17256252"/>
<dbReference type="PANTHER" id="PTHR24346">
    <property type="entry name" value="MAP/MICROTUBULE AFFINITY-REGULATING KINASE"/>
    <property type="match status" value="1"/>
</dbReference>
<dbReference type="PROSITE" id="PS00108">
    <property type="entry name" value="PROTEIN_KINASE_ST"/>
    <property type="match status" value="1"/>
</dbReference>
<evidence type="ECO:0000256" key="2">
    <source>
        <dbReference type="ARBA" id="ARBA00022840"/>
    </source>
</evidence>
<dbReference type="SMART" id="SM00220">
    <property type="entry name" value="S_TKc"/>
    <property type="match status" value="1"/>
</dbReference>
<dbReference type="InterPro" id="IPR008271">
    <property type="entry name" value="Ser/Thr_kinase_AS"/>
</dbReference>
<feature type="domain" description="Protein kinase" evidence="5">
    <location>
        <begin position="3"/>
        <end position="258"/>
    </location>
</feature>
<keyword evidence="2 3" id="KW-0067">ATP-binding</keyword>
<dbReference type="HOGENOM" id="CLU_000288_63_0_1"/>
<evidence type="ECO:0000256" key="1">
    <source>
        <dbReference type="ARBA" id="ARBA00022741"/>
    </source>
</evidence>
<dbReference type="GO" id="GO:0035556">
    <property type="term" value="P:intracellular signal transduction"/>
    <property type="evidence" value="ECO:0007669"/>
    <property type="project" value="TreeGrafter"/>
</dbReference>
<evidence type="ECO:0000256" key="3">
    <source>
        <dbReference type="PROSITE-ProRule" id="PRU10141"/>
    </source>
</evidence>
<accession>A0A0D3IFR8</accession>
<evidence type="ECO:0000256" key="4">
    <source>
        <dbReference type="RuleBase" id="RU000304"/>
    </source>
</evidence>